<dbReference type="RefSeq" id="WP_258383848.1">
    <property type="nucleotide sequence ID" value="NZ_CP091430.1"/>
</dbReference>
<sequence>MMLSIRRLLAYWIDFVLLAAVLIGFQMLLYNMTGGFPFDYFSKGYQIELWVLGTMSLPVWLYFVLCERLRQTTIGKRICMLSVSDREGANINWRQSLTRTAVKLLPWELTHMLILIPDPWWSIEEPANPYLILIPNAVMLLYMIVLFINKGVIGVHDLLAQTKVNDVKAR</sequence>
<evidence type="ECO:0000256" key="5">
    <source>
        <dbReference type="ARBA" id="ARBA00023136"/>
    </source>
</evidence>
<reference evidence="8" key="1">
    <citation type="submission" date="2022-01" db="EMBL/GenBank/DDBJ databases">
        <title>Paenibacillus spongiae sp. nov., isolated from marine sponge.</title>
        <authorList>
            <person name="Li Z."/>
            <person name="Zhang M."/>
        </authorList>
    </citation>
    <scope>NUCLEOTIDE SEQUENCE</scope>
    <source>
        <strain evidence="8">PHS-Z3</strain>
    </source>
</reference>
<feature type="transmembrane region" description="Helical" evidence="6">
    <location>
        <begin position="49"/>
        <end position="66"/>
    </location>
</feature>
<feature type="transmembrane region" description="Helical" evidence="6">
    <location>
        <begin position="9"/>
        <end position="29"/>
    </location>
</feature>
<evidence type="ECO:0000313" key="9">
    <source>
        <dbReference type="Proteomes" id="UP001057877"/>
    </source>
</evidence>
<dbReference type="Proteomes" id="UP001057877">
    <property type="component" value="Chromosome"/>
</dbReference>
<protein>
    <submittedName>
        <fullName evidence="8">RDD family protein</fullName>
    </submittedName>
</protein>
<keyword evidence="9" id="KW-1185">Reference proteome</keyword>
<keyword evidence="4 6" id="KW-1133">Transmembrane helix</keyword>
<evidence type="ECO:0000256" key="1">
    <source>
        <dbReference type="ARBA" id="ARBA00004651"/>
    </source>
</evidence>
<feature type="domain" description="RDD" evidence="7">
    <location>
        <begin position="6"/>
        <end position="160"/>
    </location>
</feature>
<evidence type="ECO:0000256" key="3">
    <source>
        <dbReference type="ARBA" id="ARBA00022692"/>
    </source>
</evidence>
<dbReference type="EMBL" id="CP091430">
    <property type="protein sequence ID" value="UVI27758.1"/>
    <property type="molecule type" value="Genomic_DNA"/>
</dbReference>
<dbReference type="InterPro" id="IPR010432">
    <property type="entry name" value="RDD"/>
</dbReference>
<keyword evidence="5 6" id="KW-0472">Membrane</keyword>
<feature type="transmembrane region" description="Helical" evidence="6">
    <location>
        <begin position="129"/>
        <end position="148"/>
    </location>
</feature>
<evidence type="ECO:0000313" key="8">
    <source>
        <dbReference type="EMBL" id="UVI27758.1"/>
    </source>
</evidence>
<evidence type="ECO:0000256" key="6">
    <source>
        <dbReference type="SAM" id="Phobius"/>
    </source>
</evidence>
<evidence type="ECO:0000256" key="4">
    <source>
        <dbReference type="ARBA" id="ARBA00022989"/>
    </source>
</evidence>
<dbReference type="PANTHER" id="PTHR36115">
    <property type="entry name" value="PROLINE-RICH ANTIGEN HOMOLOG-RELATED"/>
    <property type="match status" value="1"/>
</dbReference>
<organism evidence="8 9">
    <name type="scientific">Paenibacillus spongiae</name>
    <dbReference type="NCBI Taxonomy" id="2909671"/>
    <lineage>
        <taxon>Bacteria</taxon>
        <taxon>Bacillati</taxon>
        <taxon>Bacillota</taxon>
        <taxon>Bacilli</taxon>
        <taxon>Bacillales</taxon>
        <taxon>Paenibacillaceae</taxon>
        <taxon>Paenibacillus</taxon>
    </lineage>
</organism>
<feature type="transmembrane region" description="Helical" evidence="6">
    <location>
        <begin position="104"/>
        <end position="123"/>
    </location>
</feature>
<proteinExistence type="predicted"/>
<dbReference type="InterPro" id="IPR051791">
    <property type="entry name" value="Pra-immunoreactive"/>
</dbReference>
<name>A0ABY5S2T5_9BACL</name>
<keyword evidence="3 6" id="KW-0812">Transmembrane</keyword>
<comment type="subcellular location">
    <subcellularLocation>
        <location evidence="1">Cell membrane</location>
        <topology evidence="1">Multi-pass membrane protein</topology>
    </subcellularLocation>
</comment>
<keyword evidence="2" id="KW-1003">Cell membrane</keyword>
<evidence type="ECO:0000256" key="2">
    <source>
        <dbReference type="ARBA" id="ARBA00022475"/>
    </source>
</evidence>
<evidence type="ECO:0000259" key="7">
    <source>
        <dbReference type="Pfam" id="PF06271"/>
    </source>
</evidence>
<dbReference type="PANTHER" id="PTHR36115:SF4">
    <property type="entry name" value="MEMBRANE PROTEIN"/>
    <property type="match status" value="1"/>
</dbReference>
<gene>
    <name evidence="8" type="ORF">L1F29_20080</name>
</gene>
<accession>A0ABY5S2T5</accession>
<dbReference type="Pfam" id="PF06271">
    <property type="entry name" value="RDD"/>
    <property type="match status" value="1"/>
</dbReference>